<keyword evidence="3" id="KW-1185">Reference proteome</keyword>
<organism evidence="2 3">
    <name type="scientific">Dictyobacter arantiisoli</name>
    <dbReference type="NCBI Taxonomy" id="2014874"/>
    <lineage>
        <taxon>Bacteria</taxon>
        <taxon>Bacillati</taxon>
        <taxon>Chloroflexota</taxon>
        <taxon>Ktedonobacteria</taxon>
        <taxon>Ktedonobacterales</taxon>
        <taxon>Dictyobacteraceae</taxon>
        <taxon>Dictyobacter</taxon>
    </lineage>
</organism>
<evidence type="ECO:0000259" key="1">
    <source>
        <dbReference type="Pfam" id="PF20703"/>
    </source>
</evidence>
<dbReference type="EMBL" id="BIXY01000122">
    <property type="protein sequence ID" value="GCF11562.1"/>
    <property type="molecule type" value="Genomic_DNA"/>
</dbReference>
<dbReference type="Proteomes" id="UP000322530">
    <property type="component" value="Unassembled WGS sequence"/>
</dbReference>
<proteinExistence type="predicted"/>
<evidence type="ECO:0000313" key="3">
    <source>
        <dbReference type="Proteomes" id="UP000322530"/>
    </source>
</evidence>
<evidence type="ECO:0000313" key="2">
    <source>
        <dbReference type="EMBL" id="GCF11562.1"/>
    </source>
</evidence>
<protein>
    <recommendedName>
        <fullName evidence="1">Novel STAND NTPase 1 domain-containing protein</fullName>
    </recommendedName>
</protein>
<comment type="caution">
    <text evidence="2">The sequence shown here is derived from an EMBL/GenBank/DDBJ whole genome shotgun (WGS) entry which is preliminary data.</text>
</comment>
<gene>
    <name evidence="2" type="ORF">KDI_51260</name>
</gene>
<dbReference type="RefSeq" id="WP_149404386.1">
    <property type="nucleotide sequence ID" value="NZ_BIXY01000122.1"/>
</dbReference>
<reference evidence="2 3" key="1">
    <citation type="submission" date="2019-01" db="EMBL/GenBank/DDBJ databases">
        <title>Draft genome sequence of Dictyobacter sp. Uno17.</title>
        <authorList>
            <person name="Wang C.M."/>
            <person name="Zheng Y."/>
            <person name="Sakai Y."/>
            <person name="Abe K."/>
            <person name="Yokota A."/>
            <person name="Yabe S."/>
        </authorList>
    </citation>
    <scope>NUCLEOTIDE SEQUENCE [LARGE SCALE GENOMIC DNA]</scope>
    <source>
        <strain evidence="2 3">Uno17</strain>
    </source>
</reference>
<feature type="domain" description="Novel STAND NTPase 1" evidence="1">
    <location>
        <begin position="1"/>
        <end position="161"/>
    </location>
</feature>
<name>A0A5A5TJP3_9CHLR</name>
<dbReference type="Pfam" id="PF20703">
    <property type="entry name" value="nSTAND1"/>
    <property type="match status" value="1"/>
</dbReference>
<sequence>MVKAGLLPLLQSGNVFESDTWMYLDPIVPGAHPLDALALALFEQFPAKNLTMLRQDLGDDSMRELHLYATILARRKGCAQVVLVVDQFEEVFTLTESEQERQPFLDLLMTACTKRDGPLIVVLTLRADFYDRPMQYPALYTLIVDHLIPMLPMTLADLRAVR</sequence>
<dbReference type="OrthoDB" id="141273at2"/>
<dbReference type="InterPro" id="IPR049052">
    <property type="entry name" value="nSTAND1"/>
</dbReference>
<accession>A0A5A5TJP3</accession>
<dbReference type="AlphaFoldDB" id="A0A5A5TJP3"/>